<dbReference type="PANTHER" id="PTHR43289">
    <property type="entry name" value="MITOGEN-ACTIVATED PROTEIN KINASE KINASE KINASE 20-RELATED"/>
    <property type="match status" value="1"/>
</dbReference>
<dbReference type="Gene3D" id="3.30.200.20">
    <property type="entry name" value="Phosphorylase Kinase, domain 1"/>
    <property type="match status" value="1"/>
</dbReference>
<gene>
    <name evidence="10" type="ORF">ACFQ63_39320</name>
</gene>
<keyword evidence="5 10" id="KW-0418">Kinase</keyword>
<evidence type="ECO:0000256" key="2">
    <source>
        <dbReference type="ARBA" id="ARBA00022527"/>
    </source>
</evidence>
<comment type="caution">
    <text evidence="10">The sequence shown here is derived from an EMBL/GenBank/DDBJ whole genome shotgun (WGS) entry which is preliminary data.</text>
</comment>
<sequence length="446" mass="46840">MIGGRYRLVSELGSGGFGRVWKAYDETLCIDVAVKELWLFPMMSEDERAQRLARATREARNAARLRDHPNIVGVHDVVVENRLPWVVMQLIDGCSLQERLDAHGPLSVEETAGLAAKLLGALGAAHEAGTVHRDVKPANVMLAGTGEVLLADFGIAVHHNDTALTAAGTVIGSMEYMAPERARGTDGLAASDLFSAGTTLYQAVEGISPFRRGTPTGCLSAVLFEEAPPPTRAGRLAPLLAGLLEKDPDRRLTVPEALAALAAPDAREAPDAPGMPEAPGIPDAPGGPGLPDVLTVTAPRPSLPATAPTGPPRRSSAPRRRAVGGLALLLCGAAMVWTAWSVWPFGSTDDPRAACDDAFRAIGAFQEANPSYAEGLRLGDPAVTSGAHRLAKRLRDASARTKNPGVTTALDGYARTFEERTGDTVRDSAYVDVVTACEEVGSVASS</sequence>
<feature type="domain" description="Protein kinase" evidence="9">
    <location>
        <begin position="6"/>
        <end position="266"/>
    </location>
</feature>
<dbReference type="InterPro" id="IPR000719">
    <property type="entry name" value="Prot_kinase_dom"/>
</dbReference>
<dbReference type="SMART" id="SM00220">
    <property type="entry name" value="S_TKc"/>
    <property type="match status" value="1"/>
</dbReference>
<accession>A0ABW6J744</accession>
<protein>
    <recommendedName>
        <fullName evidence="1">non-specific serine/threonine protein kinase</fullName>
        <ecNumber evidence="1">2.7.11.1</ecNumber>
    </recommendedName>
</protein>
<keyword evidence="4 7" id="KW-0547">Nucleotide-binding</keyword>
<proteinExistence type="predicted"/>
<organism evidence="10 11">
    <name type="scientific">Streptomyces wedmorensis</name>
    <dbReference type="NCBI Taxonomy" id="43759"/>
    <lineage>
        <taxon>Bacteria</taxon>
        <taxon>Bacillati</taxon>
        <taxon>Actinomycetota</taxon>
        <taxon>Actinomycetes</taxon>
        <taxon>Kitasatosporales</taxon>
        <taxon>Streptomycetaceae</taxon>
        <taxon>Streptomyces</taxon>
    </lineage>
</organism>
<keyword evidence="3 10" id="KW-0808">Transferase</keyword>
<reference evidence="10 11" key="1">
    <citation type="submission" date="2024-09" db="EMBL/GenBank/DDBJ databases">
        <title>The Natural Products Discovery Center: Release of the First 8490 Sequenced Strains for Exploring Actinobacteria Biosynthetic Diversity.</title>
        <authorList>
            <person name="Kalkreuter E."/>
            <person name="Kautsar S.A."/>
            <person name="Yang D."/>
            <person name="Bader C.D."/>
            <person name="Teijaro C.N."/>
            <person name="Fluegel L."/>
            <person name="Davis C.M."/>
            <person name="Simpson J.R."/>
            <person name="Lauterbach L."/>
            <person name="Steele A.D."/>
            <person name="Gui C."/>
            <person name="Meng S."/>
            <person name="Li G."/>
            <person name="Viehrig K."/>
            <person name="Ye F."/>
            <person name="Su P."/>
            <person name="Kiefer A.F."/>
            <person name="Nichols A."/>
            <person name="Cepeda A.J."/>
            <person name="Yan W."/>
            <person name="Fan B."/>
            <person name="Jiang Y."/>
            <person name="Adhikari A."/>
            <person name="Zheng C.-J."/>
            <person name="Schuster L."/>
            <person name="Cowan T.M."/>
            <person name="Smanski M.J."/>
            <person name="Chevrette M.G."/>
            <person name="De Carvalho L.P.S."/>
            <person name="Shen B."/>
        </authorList>
    </citation>
    <scope>NUCLEOTIDE SEQUENCE [LARGE SCALE GENOMIC DNA]</scope>
    <source>
        <strain evidence="10 11">NPDC056472</strain>
    </source>
</reference>
<evidence type="ECO:0000256" key="5">
    <source>
        <dbReference type="ARBA" id="ARBA00022777"/>
    </source>
</evidence>
<dbReference type="Proteomes" id="UP001600424">
    <property type="component" value="Unassembled WGS sequence"/>
</dbReference>
<evidence type="ECO:0000256" key="1">
    <source>
        <dbReference type="ARBA" id="ARBA00012513"/>
    </source>
</evidence>
<name>A0ABW6J744_STRWE</name>
<keyword evidence="6 7" id="KW-0067">ATP-binding</keyword>
<dbReference type="PANTHER" id="PTHR43289:SF6">
    <property type="entry name" value="SERINE_THREONINE-PROTEIN KINASE NEKL-3"/>
    <property type="match status" value="1"/>
</dbReference>
<evidence type="ECO:0000256" key="4">
    <source>
        <dbReference type="ARBA" id="ARBA00022741"/>
    </source>
</evidence>
<feature type="binding site" evidence="7">
    <location>
        <position position="35"/>
    </location>
    <ligand>
        <name>ATP</name>
        <dbReference type="ChEBI" id="CHEBI:30616"/>
    </ligand>
</feature>
<evidence type="ECO:0000313" key="11">
    <source>
        <dbReference type="Proteomes" id="UP001600424"/>
    </source>
</evidence>
<dbReference type="PROSITE" id="PS00107">
    <property type="entry name" value="PROTEIN_KINASE_ATP"/>
    <property type="match status" value="1"/>
</dbReference>
<dbReference type="CDD" id="cd14014">
    <property type="entry name" value="STKc_PknB_like"/>
    <property type="match status" value="1"/>
</dbReference>
<evidence type="ECO:0000256" key="3">
    <source>
        <dbReference type="ARBA" id="ARBA00022679"/>
    </source>
</evidence>
<evidence type="ECO:0000256" key="7">
    <source>
        <dbReference type="PROSITE-ProRule" id="PRU10141"/>
    </source>
</evidence>
<evidence type="ECO:0000259" key="9">
    <source>
        <dbReference type="PROSITE" id="PS50011"/>
    </source>
</evidence>
<keyword evidence="11" id="KW-1185">Reference proteome</keyword>
<dbReference type="InterPro" id="IPR017441">
    <property type="entry name" value="Protein_kinase_ATP_BS"/>
</dbReference>
<dbReference type="EMBL" id="JBHTRV010000062">
    <property type="protein sequence ID" value="MFE5985714.1"/>
    <property type="molecule type" value="Genomic_DNA"/>
</dbReference>
<dbReference type="Gene3D" id="1.10.510.10">
    <property type="entry name" value="Transferase(Phosphotransferase) domain 1"/>
    <property type="match status" value="1"/>
</dbReference>
<dbReference type="PROSITE" id="PS50011">
    <property type="entry name" value="PROTEIN_KINASE_DOM"/>
    <property type="match status" value="1"/>
</dbReference>
<dbReference type="SUPFAM" id="SSF56112">
    <property type="entry name" value="Protein kinase-like (PK-like)"/>
    <property type="match status" value="1"/>
</dbReference>
<evidence type="ECO:0000313" key="10">
    <source>
        <dbReference type="EMBL" id="MFE5985714.1"/>
    </source>
</evidence>
<dbReference type="Pfam" id="PF00069">
    <property type="entry name" value="Pkinase"/>
    <property type="match status" value="1"/>
</dbReference>
<feature type="region of interest" description="Disordered" evidence="8">
    <location>
        <begin position="264"/>
        <end position="318"/>
    </location>
</feature>
<evidence type="ECO:0000256" key="6">
    <source>
        <dbReference type="ARBA" id="ARBA00022840"/>
    </source>
</evidence>
<evidence type="ECO:0000256" key="8">
    <source>
        <dbReference type="SAM" id="MobiDB-lite"/>
    </source>
</evidence>
<dbReference type="InterPro" id="IPR011009">
    <property type="entry name" value="Kinase-like_dom_sf"/>
</dbReference>
<dbReference type="GO" id="GO:0004674">
    <property type="term" value="F:protein serine/threonine kinase activity"/>
    <property type="evidence" value="ECO:0007669"/>
    <property type="project" value="UniProtKB-EC"/>
</dbReference>
<keyword evidence="2" id="KW-0723">Serine/threonine-protein kinase</keyword>
<dbReference type="EC" id="2.7.11.1" evidence="1"/>
<dbReference type="RefSeq" id="WP_386256932.1">
    <property type="nucleotide sequence ID" value="NZ_JBHTRV010000062.1"/>
</dbReference>